<evidence type="ECO:0000313" key="1">
    <source>
        <dbReference type="EMBL" id="KAI3697883.1"/>
    </source>
</evidence>
<sequence>MTASSRFGSWSDLDFYLTSTELLSIEDAKIYVDLGTSSIKGKNKGPNTLISTGSGYAWLQLKTILSEIQGTYLARSSPCARRQLRFPEPI</sequence>
<organism evidence="1 2">
    <name type="scientific">Arctium lappa</name>
    <name type="common">Greater burdock</name>
    <name type="synonym">Lappa major</name>
    <dbReference type="NCBI Taxonomy" id="4217"/>
    <lineage>
        <taxon>Eukaryota</taxon>
        <taxon>Viridiplantae</taxon>
        <taxon>Streptophyta</taxon>
        <taxon>Embryophyta</taxon>
        <taxon>Tracheophyta</taxon>
        <taxon>Spermatophyta</taxon>
        <taxon>Magnoliopsida</taxon>
        <taxon>eudicotyledons</taxon>
        <taxon>Gunneridae</taxon>
        <taxon>Pentapetalae</taxon>
        <taxon>asterids</taxon>
        <taxon>campanulids</taxon>
        <taxon>Asterales</taxon>
        <taxon>Asteraceae</taxon>
        <taxon>Carduoideae</taxon>
        <taxon>Cardueae</taxon>
        <taxon>Arctiinae</taxon>
        <taxon>Arctium</taxon>
    </lineage>
</organism>
<keyword evidence="2" id="KW-1185">Reference proteome</keyword>
<proteinExistence type="predicted"/>
<accession>A0ACB8ZJW4</accession>
<comment type="caution">
    <text evidence="1">The sequence shown here is derived from an EMBL/GenBank/DDBJ whole genome shotgun (WGS) entry which is preliminary data.</text>
</comment>
<reference evidence="1 2" key="2">
    <citation type="journal article" date="2022" name="Mol. Ecol. Resour.">
        <title>The genomes of chicory, endive, great burdock and yacon provide insights into Asteraceae paleo-polyploidization history and plant inulin production.</title>
        <authorList>
            <person name="Fan W."/>
            <person name="Wang S."/>
            <person name="Wang H."/>
            <person name="Wang A."/>
            <person name="Jiang F."/>
            <person name="Liu H."/>
            <person name="Zhao H."/>
            <person name="Xu D."/>
            <person name="Zhang Y."/>
        </authorList>
    </citation>
    <scope>NUCLEOTIDE SEQUENCE [LARGE SCALE GENOMIC DNA]</scope>
    <source>
        <strain evidence="2">cv. Niubang</strain>
    </source>
</reference>
<gene>
    <name evidence="1" type="ORF">L6452_30983</name>
</gene>
<evidence type="ECO:0000313" key="2">
    <source>
        <dbReference type="Proteomes" id="UP001055879"/>
    </source>
</evidence>
<name>A0ACB8ZJW4_ARCLA</name>
<reference evidence="2" key="1">
    <citation type="journal article" date="2022" name="Mol. Ecol. Resour.">
        <title>The genomes of chicory, endive, great burdock and yacon provide insights into Asteraceae palaeo-polyploidization history and plant inulin production.</title>
        <authorList>
            <person name="Fan W."/>
            <person name="Wang S."/>
            <person name="Wang H."/>
            <person name="Wang A."/>
            <person name="Jiang F."/>
            <person name="Liu H."/>
            <person name="Zhao H."/>
            <person name="Xu D."/>
            <person name="Zhang Y."/>
        </authorList>
    </citation>
    <scope>NUCLEOTIDE SEQUENCE [LARGE SCALE GENOMIC DNA]</scope>
    <source>
        <strain evidence="2">cv. Niubang</strain>
    </source>
</reference>
<dbReference type="EMBL" id="CM042056">
    <property type="protein sequence ID" value="KAI3697883.1"/>
    <property type="molecule type" value="Genomic_DNA"/>
</dbReference>
<dbReference type="Proteomes" id="UP001055879">
    <property type="component" value="Linkage Group LG10"/>
</dbReference>
<protein>
    <submittedName>
        <fullName evidence="1">Uncharacterized protein</fullName>
    </submittedName>
</protein>